<keyword evidence="4" id="KW-0479">Metal-binding</keyword>
<organism evidence="18 19">
    <name type="scientific">Sitophilus oryzae</name>
    <name type="common">Rice weevil</name>
    <name type="synonym">Curculio oryzae</name>
    <dbReference type="NCBI Taxonomy" id="7048"/>
    <lineage>
        <taxon>Eukaryota</taxon>
        <taxon>Metazoa</taxon>
        <taxon>Ecdysozoa</taxon>
        <taxon>Arthropoda</taxon>
        <taxon>Hexapoda</taxon>
        <taxon>Insecta</taxon>
        <taxon>Pterygota</taxon>
        <taxon>Neoptera</taxon>
        <taxon>Endopterygota</taxon>
        <taxon>Coleoptera</taxon>
        <taxon>Polyphaga</taxon>
        <taxon>Cucujiformia</taxon>
        <taxon>Curculionidae</taxon>
        <taxon>Dryophthorinae</taxon>
        <taxon>Sitophilus</taxon>
    </lineage>
</organism>
<evidence type="ECO:0000256" key="9">
    <source>
        <dbReference type="ARBA" id="ARBA00023163"/>
    </source>
</evidence>
<feature type="compositionally biased region" description="Basic residues" evidence="16">
    <location>
        <begin position="419"/>
        <end position="433"/>
    </location>
</feature>
<dbReference type="PROSITE" id="PS50089">
    <property type="entry name" value="ZF_RING_2"/>
    <property type="match status" value="1"/>
</dbReference>
<evidence type="ECO:0000256" key="15">
    <source>
        <dbReference type="PROSITE-ProRule" id="PRU00175"/>
    </source>
</evidence>
<feature type="compositionally biased region" description="Basic residues" evidence="16">
    <location>
        <begin position="466"/>
        <end position="485"/>
    </location>
</feature>
<dbReference type="PANTHER" id="PTHR46077:SF1">
    <property type="entry name" value="TOP1 BINDING ARGININE_SERINE RICH PROTEIN, E3 UBIQUITIN LIGASE"/>
    <property type="match status" value="1"/>
</dbReference>
<dbReference type="KEGG" id="soy:115885336"/>
<dbReference type="PROSITE" id="PS00518">
    <property type="entry name" value="ZF_RING_1"/>
    <property type="match status" value="1"/>
</dbReference>
<evidence type="ECO:0000256" key="16">
    <source>
        <dbReference type="SAM" id="MobiDB-lite"/>
    </source>
</evidence>
<feature type="region of interest" description="Disordered" evidence="16">
    <location>
        <begin position="446"/>
        <end position="589"/>
    </location>
</feature>
<reference evidence="19" key="1">
    <citation type="submission" date="2025-08" db="UniProtKB">
        <authorList>
            <consortium name="RefSeq"/>
        </authorList>
    </citation>
    <scope>IDENTIFICATION</scope>
    <source>
        <tissue evidence="19">Gonads</tissue>
    </source>
</reference>
<evidence type="ECO:0000256" key="1">
    <source>
        <dbReference type="ARBA" id="ARBA00000900"/>
    </source>
</evidence>
<feature type="compositionally biased region" description="Polar residues" evidence="16">
    <location>
        <begin position="528"/>
        <end position="573"/>
    </location>
</feature>
<dbReference type="FunFam" id="3.30.40.10:FF:000136">
    <property type="entry name" value="E3 ubiquitin-protein ligase Topors"/>
    <property type="match status" value="1"/>
</dbReference>
<keyword evidence="9" id="KW-0804">Transcription</keyword>
<keyword evidence="5 15" id="KW-0863">Zinc-finger</keyword>
<dbReference type="GO" id="GO:0006513">
    <property type="term" value="P:protein monoubiquitination"/>
    <property type="evidence" value="ECO:0007669"/>
    <property type="project" value="TreeGrafter"/>
</dbReference>
<dbReference type="InterPro" id="IPR001841">
    <property type="entry name" value="Znf_RING"/>
</dbReference>
<name>A0A6J2YAW9_SITOR</name>
<evidence type="ECO:0000256" key="6">
    <source>
        <dbReference type="ARBA" id="ARBA00022786"/>
    </source>
</evidence>
<evidence type="ECO:0000256" key="3">
    <source>
        <dbReference type="ARBA" id="ARBA00022679"/>
    </source>
</evidence>
<feature type="region of interest" description="Disordered" evidence="16">
    <location>
        <begin position="387"/>
        <end position="433"/>
    </location>
</feature>
<keyword evidence="3" id="KW-0808">Transferase</keyword>
<evidence type="ECO:0000313" key="19">
    <source>
        <dbReference type="RefSeq" id="XP_030760075.1"/>
    </source>
</evidence>
<evidence type="ECO:0000313" key="18">
    <source>
        <dbReference type="Proteomes" id="UP000504635"/>
    </source>
</evidence>
<comment type="catalytic activity">
    <reaction evidence="1">
        <text>S-ubiquitinyl-[E2 ubiquitin-conjugating enzyme]-L-cysteine + [acceptor protein]-L-lysine = [E2 ubiquitin-conjugating enzyme]-L-cysteine + N(6)-ubiquitinyl-[acceptor protein]-L-lysine.</text>
        <dbReference type="EC" id="2.3.2.27"/>
    </reaction>
</comment>
<keyword evidence="18" id="KW-1185">Reference proteome</keyword>
<keyword evidence="8" id="KW-0805">Transcription regulation</keyword>
<dbReference type="EC" id="2.3.2.27" evidence="2"/>
<proteinExistence type="predicted"/>
<feature type="region of interest" description="Disordered" evidence="16">
    <location>
        <begin position="340"/>
        <end position="368"/>
    </location>
</feature>
<gene>
    <name evidence="19" type="primary">LOC115885336</name>
</gene>
<dbReference type="GeneID" id="115885336"/>
<evidence type="ECO:0000256" key="4">
    <source>
        <dbReference type="ARBA" id="ARBA00022723"/>
    </source>
</evidence>
<feature type="compositionally biased region" description="Low complexity" evidence="16">
    <location>
        <begin position="397"/>
        <end position="408"/>
    </location>
</feature>
<evidence type="ECO:0000256" key="12">
    <source>
        <dbReference type="ARBA" id="ARBA00076940"/>
    </source>
</evidence>
<dbReference type="Gene3D" id="3.30.40.10">
    <property type="entry name" value="Zinc/RING finger domain, C3HC4 (zinc finger)"/>
    <property type="match status" value="1"/>
</dbReference>
<evidence type="ECO:0000256" key="5">
    <source>
        <dbReference type="ARBA" id="ARBA00022771"/>
    </source>
</evidence>
<dbReference type="OrthoDB" id="365379at2759"/>
<dbReference type="CDD" id="cd16574">
    <property type="entry name" value="RING-HC_Topors"/>
    <property type="match status" value="1"/>
</dbReference>
<protein>
    <recommendedName>
        <fullName evidence="10">E3 ubiquitin-protein ligase Topors</fullName>
        <ecNumber evidence="2">2.3.2.27</ecNumber>
    </recommendedName>
    <alternativeName>
        <fullName evidence="11">RING-type E3 ubiquitin transferase Topors</fullName>
    </alternativeName>
    <alternativeName>
        <fullName evidence="13">SUMO1-protein E3 ligase Topors</fullName>
    </alternativeName>
    <alternativeName>
        <fullName evidence="12">Topoisomerase I-binding RING finger protein</fullName>
    </alternativeName>
    <alternativeName>
        <fullName evidence="14">Topoisomerase I-binding arginine/serine-rich protein</fullName>
    </alternativeName>
</protein>
<dbReference type="InterPro" id="IPR018957">
    <property type="entry name" value="Znf_C3HC4_RING-type"/>
</dbReference>
<dbReference type="Proteomes" id="UP000504635">
    <property type="component" value="Unplaced"/>
</dbReference>
<evidence type="ECO:0000256" key="7">
    <source>
        <dbReference type="ARBA" id="ARBA00022833"/>
    </source>
</evidence>
<dbReference type="GO" id="GO:0000209">
    <property type="term" value="P:protein polyubiquitination"/>
    <property type="evidence" value="ECO:0007669"/>
    <property type="project" value="TreeGrafter"/>
</dbReference>
<accession>A0A6J2YAW9</accession>
<feature type="region of interest" description="Disordered" evidence="16">
    <location>
        <begin position="621"/>
        <end position="675"/>
    </location>
</feature>
<keyword evidence="7" id="KW-0862">Zinc</keyword>
<feature type="compositionally biased region" description="Basic and acidic residues" evidence="16">
    <location>
        <begin position="409"/>
        <end position="418"/>
    </location>
</feature>
<dbReference type="InterPro" id="IPR058746">
    <property type="entry name" value="Znf_RING-type_Topors"/>
</dbReference>
<evidence type="ECO:0000256" key="13">
    <source>
        <dbReference type="ARBA" id="ARBA00079040"/>
    </source>
</evidence>
<dbReference type="SMART" id="SM00184">
    <property type="entry name" value="RING"/>
    <property type="match status" value="1"/>
</dbReference>
<dbReference type="GO" id="GO:0008270">
    <property type="term" value="F:zinc ion binding"/>
    <property type="evidence" value="ECO:0007669"/>
    <property type="project" value="UniProtKB-KW"/>
</dbReference>
<evidence type="ECO:0000259" key="17">
    <source>
        <dbReference type="PROSITE" id="PS50089"/>
    </source>
</evidence>
<sequence>MADSKLAINRPSSASTPPNCAICLGSCNNKCFSDSCMHQFCFQCLLEWSKIKAECPLCKQAFKSIIHNVKSNEEYDEHVVEAPRNEDLRLFTNEEFLFLPLSLTPQRHDTTFHVRTTFTVDSRGEHAIQQMLLSHPLTSGRLTVDTGFQRSRILHPRISFRRSIYEQNLWVNGVPDIATPYRECSPTFFRNNPAARQRLVPWLNRELNALLYENTQLIMHVVDLILDHLLRYHICSRTFRNLLRDYLDTKTDHFIHEFYNFMRSPYDMFGYDRSIIYTSRPTSPTPVLEEDTVEVFDDNSNDSDVVFVGESAHRVPAEPVTINLVDTDSDEPMMISSCNEIPMPILSPSRRSPSPEVSQLSPQPSVCLPPKLRYKHEAILEKDKRRWLKKRHRRRSSSISFSSSSSDTSCERDKESYKRYKKRKMKSKHKKRCLSQNAFDSDTEVNITTSDSEDDDNKPLMDIVKRKLKKKKSKKSSKKEKRKKSKSEEGYRSREQPKNEASTQIQPMDLSFESVSNSRYKAKPMDLSTETPSCSRHSGSSTISSNGTPESTKSKKTFQSAVQKLKSEPSTSRYHVEIPKSTRSKVELTDNGAYTSVKIETSRDPTDCTDDLASSRTKIKIVRNGRNSPKNARCKSEVQESDSSTDDYTKPAVKSEIREVKHENPGPSTSKSLPLVFRREHNKWYVFGESDPSSD</sequence>
<evidence type="ECO:0000256" key="11">
    <source>
        <dbReference type="ARBA" id="ARBA00076856"/>
    </source>
</evidence>
<dbReference type="PANTHER" id="PTHR46077">
    <property type="entry name" value="E3 UBIQUITIN-PROTEIN LIGASE TOPORS"/>
    <property type="match status" value="1"/>
</dbReference>
<evidence type="ECO:0000256" key="10">
    <source>
        <dbReference type="ARBA" id="ARBA00071236"/>
    </source>
</evidence>
<dbReference type="InterPro" id="IPR058745">
    <property type="entry name" value="PWI_Topors"/>
</dbReference>
<dbReference type="Pfam" id="PF26084">
    <property type="entry name" value="PWI_Topors"/>
    <property type="match status" value="1"/>
</dbReference>
<feature type="domain" description="RING-type" evidence="17">
    <location>
        <begin position="20"/>
        <end position="59"/>
    </location>
</feature>
<evidence type="ECO:0000256" key="2">
    <source>
        <dbReference type="ARBA" id="ARBA00012483"/>
    </source>
</evidence>
<dbReference type="GO" id="GO:0005634">
    <property type="term" value="C:nucleus"/>
    <property type="evidence" value="ECO:0007669"/>
    <property type="project" value="UniProtKB-ARBA"/>
</dbReference>
<dbReference type="InterPro" id="IPR017907">
    <property type="entry name" value="Znf_RING_CS"/>
</dbReference>
<evidence type="ECO:0000256" key="14">
    <source>
        <dbReference type="ARBA" id="ARBA00079184"/>
    </source>
</evidence>
<feature type="compositionally biased region" description="Basic and acidic residues" evidence="16">
    <location>
        <begin position="486"/>
        <end position="498"/>
    </location>
</feature>
<dbReference type="SUPFAM" id="SSF57850">
    <property type="entry name" value="RING/U-box"/>
    <property type="match status" value="1"/>
</dbReference>
<dbReference type="InParanoid" id="A0A6J2YAW9"/>
<dbReference type="GO" id="GO:0061630">
    <property type="term" value="F:ubiquitin protein ligase activity"/>
    <property type="evidence" value="ECO:0007669"/>
    <property type="project" value="UniProtKB-EC"/>
</dbReference>
<feature type="compositionally biased region" description="Basic and acidic residues" evidence="16">
    <location>
        <begin position="574"/>
        <end position="588"/>
    </location>
</feature>
<keyword evidence="6" id="KW-0833">Ubl conjugation pathway</keyword>
<dbReference type="InterPro" id="IPR013083">
    <property type="entry name" value="Znf_RING/FYVE/PHD"/>
</dbReference>
<feature type="compositionally biased region" description="Basic and acidic residues" evidence="16">
    <location>
        <begin position="647"/>
        <end position="664"/>
    </location>
</feature>
<dbReference type="Pfam" id="PF00097">
    <property type="entry name" value="zf-C3HC4"/>
    <property type="match status" value="1"/>
</dbReference>
<feature type="compositionally biased region" description="Basic residues" evidence="16">
    <location>
        <begin position="387"/>
        <end position="396"/>
    </location>
</feature>
<dbReference type="AlphaFoldDB" id="A0A6J2YAW9"/>
<evidence type="ECO:0000256" key="8">
    <source>
        <dbReference type="ARBA" id="ARBA00023015"/>
    </source>
</evidence>
<dbReference type="RefSeq" id="XP_030760075.1">
    <property type="nucleotide sequence ID" value="XM_030904215.1"/>
</dbReference>